<dbReference type="OrthoDB" id="9764259at2"/>
<proteinExistence type="inferred from homology"/>
<keyword evidence="11" id="KW-1185">Reference proteome</keyword>
<dbReference type="PRINTS" id="PR01035">
    <property type="entry name" value="TCRTETA"/>
</dbReference>
<comment type="subcellular location">
    <subcellularLocation>
        <location evidence="2">Membrane</location>
        <topology evidence="2">Multi-pass membrane protein</topology>
    </subcellularLocation>
</comment>
<feature type="transmembrane region" description="Helical" evidence="8">
    <location>
        <begin position="301"/>
        <end position="322"/>
    </location>
</feature>
<dbReference type="InterPro" id="IPR020846">
    <property type="entry name" value="MFS_dom"/>
</dbReference>
<keyword evidence="6 8" id="KW-1133">Transmembrane helix</keyword>
<dbReference type="Proteomes" id="UP000199101">
    <property type="component" value="Unassembled WGS sequence"/>
</dbReference>
<feature type="domain" description="Major facilitator superfamily (MFS) profile" evidence="9">
    <location>
        <begin position="4"/>
        <end position="391"/>
    </location>
</feature>
<dbReference type="Pfam" id="PF07690">
    <property type="entry name" value="MFS_1"/>
    <property type="match status" value="1"/>
</dbReference>
<evidence type="ECO:0000256" key="3">
    <source>
        <dbReference type="ARBA" id="ARBA00007520"/>
    </source>
</evidence>
<dbReference type="CDD" id="cd17388">
    <property type="entry name" value="MFS_TetA"/>
    <property type="match status" value="1"/>
</dbReference>
<feature type="transmembrane region" description="Helical" evidence="8">
    <location>
        <begin position="40"/>
        <end position="61"/>
    </location>
</feature>
<sequence>MNKMLLTILAVVVLDAAGTGLVMPILPELLRSVAHSPELGWRYGAFLSLYAALQFLASPILGMLSDRYGRRPVLLASLAGGMIDYAFMAWAPGFWGLFLGRAIAGLTAANAAVATACLADVTPEERRTRAFGLLSACFGIGFILGPVIGGVLGTISLRAPFVAAAFLVMVNFIVALVVLPETRMARPERIDPAAFHPLAPLRWIGAFPALVPLLFMSILLAIVGEVGGTVWVLYGQDEFGWDTATVGLSLAGFGLFHALAQAFVAGPLSERWGERCALMVAIVCDGAAYVAIAFVTQGFLVFFLFPLFCLGGIGQPALLSLMTQRVGADEQGRLQGVLTSLTSLASMIAPLAISEIYFASRHVFPGLVWVLGASLYLLCMPILFANRPRADEPLEGAAHRQGKQP</sequence>
<feature type="transmembrane region" description="Helical" evidence="8">
    <location>
        <begin position="161"/>
        <end position="180"/>
    </location>
</feature>
<evidence type="ECO:0000256" key="5">
    <source>
        <dbReference type="ARBA" id="ARBA00022692"/>
    </source>
</evidence>
<feature type="transmembrane region" description="Helical" evidence="8">
    <location>
        <begin position="131"/>
        <end position="155"/>
    </location>
</feature>
<protein>
    <submittedName>
        <fullName evidence="10">MFS transporter, DHA1 family, tetracycline resistance protein</fullName>
    </submittedName>
</protein>
<dbReference type="PANTHER" id="PTHR23504:SF15">
    <property type="entry name" value="MAJOR FACILITATOR SUPERFAMILY (MFS) PROFILE DOMAIN-CONTAINING PROTEIN"/>
    <property type="match status" value="1"/>
</dbReference>
<dbReference type="STRING" id="410764.GA0061103_0208"/>
<dbReference type="InterPro" id="IPR005829">
    <property type="entry name" value="Sugar_transporter_CS"/>
</dbReference>
<comment type="similarity">
    <text evidence="3">Belongs to the major facilitator superfamily. TCR/Tet family.</text>
</comment>
<feature type="transmembrane region" description="Helical" evidence="8">
    <location>
        <begin position="276"/>
        <end position="295"/>
    </location>
</feature>
<dbReference type="InterPro" id="IPR036259">
    <property type="entry name" value="MFS_trans_sf"/>
</dbReference>
<dbReference type="Gene3D" id="1.20.1250.20">
    <property type="entry name" value="MFS general substrate transporter like domains"/>
    <property type="match status" value="1"/>
</dbReference>
<evidence type="ECO:0000256" key="1">
    <source>
        <dbReference type="ARBA" id="ARBA00003279"/>
    </source>
</evidence>
<dbReference type="InterPro" id="IPR011701">
    <property type="entry name" value="MFS"/>
</dbReference>
<feature type="transmembrane region" description="Helical" evidence="8">
    <location>
        <begin position="98"/>
        <end position="119"/>
    </location>
</feature>
<evidence type="ECO:0000313" key="10">
    <source>
        <dbReference type="EMBL" id="SCB47728.1"/>
    </source>
</evidence>
<dbReference type="PROSITE" id="PS00216">
    <property type="entry name" value="SUGAR_TRANSPORT_1"/>
    <property type="match status" value="1"/>
</dbReference>
<feature type="transmembrane region" description="Helical" evidence="8">
    <location>
        <begin position="201"/>
        <end position="224"/>
    </location>
</feature>
<dbReference type="EMBL" id="FMAG01000011">
    <property type="protein sequence ID" value="SCB47728.1"/>
    <property type="molecule type" value="Genomic_DNA"/>
</dbReference>
<organism evidence="10 11">
    <name type="scientific">Rhizobium multihospitium</name>
    <dbReference type="NCBI Taxonomy" id="410764"/>
    <lineage>
        <taxon>Bacteria</taxon>
        <taxon>Pseudomonadati</taxon>
        <taxon>Pseudomonadota</taxon>
        <taxon>Alphaproteobacteria</taxon>
        <taxon>Hyphomicrobiales</taxon>
        <taxon>Rhizobiaceae</taxon>
        <taxon>Rhizobium/Agrobacterium group</taxon>
        <taxon>Rhizobium</taxon>
    </lineage>
</organism>
<dbReference type="AlphaFoldDB" id="A0A1C3X665"/>
<evidence type="ECO:0000256" key="6">
    <source>
        <dbReference type="ARBA" id="ARBA00022989"/>
    </source>
</evidence>
<dbReference type="SUPFAM" id="SSF103473">
    <property type="entry name" value="MFS general substrate transporter"/>
    <property type="match status" value="1"/>
</dbReference>
<gene>
    <name evidence="10" type="ORF">GA0061103_0208</name>
</gene>
<dbReference type="PANTHER" id="PTHR23504">
    <property type="entry name" value="MAJOR FACILITATOR SUPERFAMILY DOMAIN-CONTAINING PROTEIN 10"/>
    <property type="match status" value="1"/>
</dbReference>
<dbReference type="RefSeq" id="WP_092718485.1">
    <property type="nucleotide sequence ID" value="NZ_FMAG01000011.1"/>
</dbReference>
<keyword evidence="7 8" id="KW-0472">Membrane</keyword>
<evidence type="ECO:0000256" key="4">
    <source>
        <dbReference type="ARBA" id="ARBA00022448"/>
    </source>
</evidence>
<feature type="transmembrane region" description="Helical" evidence="8">
    <location>
        <begin position="244"/>
        <end position="264"/>
    </location>
</feature>
<evidence type="ECO:0000256" key="2">
    <source>
        <dbReference type="ARBA" id="ARBA00004141"/>
    </source>
</evidence>
<name>A0A1C3X665_9HYPH</name>
<accession>A0A1C3X665</accession>
<evidence type="ECO:0000256" key="7">
    <source>
        <dbReference type="ARBA" id="ARBA00023136"/>
    </source>
</evidence>
<evidence type="ECO:0000259" key="9">
    <source>
        <dbReference type="PROSITE" id="PS50850"/>
    </source>
</evidence>
<dbReference type="PROSITE" id="PS50850">
    <property type="entry name" value="MFS"/>
    <property type="match status" value="1"/>
</dbReference>
<keyword evidence="5 8" id="KW-0812">Transmembrane</keyword>
<feature type="transmembrane region" description="Helical" evidence="8">
    <location>
        <begin position="334"/>
        <end position="360"/>
    </location>
</feature>
<dbReference type="GO" id="GO:0022857">
    <property type="term" value="F:transmembrane transporter activity"/>
    <property type="evidence" value="ECO:0007669"/>
    <property type="project" value="InterPro"/>
</dbReference>
<dbReference type="InterPro" id="IPR001958">
    <property type="entry name" value="Tet-R_TetA/multi-R_MdtG-like"/>
</dbReference>
<comment type="function">
    <text evidence="1">Resistance to tetracycline by an active tetracycline efflux. This is an energy-dependent process that decreases the accumulation of the antibiotic in whole cells. This protein functions as a metal-tetracycline/H(+) antiporter.</text>
</comment>
<dbReference type="GO" id="GO:0016020">
    <property type="term" value="C:membrane"/>
    <property type="evidence" value="ECO:0007669"/>
    <property type="project" value="UniProtKB-SubCell"/>
</dbReference>
<reference evidence="11" key="1">
    <citation type="submission" date="2016-08" db="EMBL/GenBank/DDBJ databases">
        <authorList>
            <person name="Varghese N."/>
            <person name="Submissions Spin"/>
        </authorList>
    </citation>
    <scope>NUCLEOTIDE SEQUENCE [LARGE SCALE GENOMIC DNA]</scope>
    <source>
        <strain evidence="11">HAMBI 2975</strain>
    </source>
</reference>
<keyword evidence="4" id="KW-0813">Transport</keyword>
<feature type="transmembrane region" description="Helical" evidence="8">
    <location>
        <begin position="73"/>
        <end position="92"/>
    </location>
</feature>
<evidence type="ECO:0000256" key="8">
    <source>
        <dbReference type="SAM" id="Phobius"/>
    </source>
</evidence>
<evidence type="ECO:0000313" key="11">
    <source>
        <dbReference type="Proteomes" id="UP000199101"/>
    </source>
</evidence>
<feature type="transmembrane region" description="Helical" evidence="8">
    <location>
        <begin position="366"/>
        <end position="385"/>
    </location>
</feature>